<feature type="binding site" evidence="8">
    <location>
        <position position="221"/>
    </location>
    <ligand>
        <name>Mn(2+)</name>
        <dbReference type="ChEBI" id="CHEBI:29035"/>
    </ligand>
</feature>
<evidence type="ECO:0000256" key="5">
    <source>
        <dbReference type="ARBA" id="ARBA00022842"/>
    </source>
</evidence>
<dbReference type="EC" id="3.1.-.-" evidence="8"/>
<dbReference type="InterPro" id="IPR050646">
    <property type="entry name" value="Cas1"/>
</dbReference>
<evidence type="ECO:0000256" key="7">
    <source>
        <dbReference type="ARBA" id="ARBA00023125"/>
    </source>
</evidence>
<proteinExistence type="inferred from homology"/>
<evidence type="ECO:0000313" key="9">
    <source>
        <dbReference type="EMBL" id="KFB74061.1"/>
    </source>
</evidence>
<organism evidence="9 10">
    <name type="scientific">Candidatus Accumulibacter phosphatis</name>
    <dbReference type="NCBI Taxonomy" id="327160"/>
    <lineage>
        <taxon>Bacteria</taxon>
        <taxon>Pseudomonadati</taxon>
        <taxon>Pseudomonadota</taxon>
        <taxon>Betaproteobacteria</taxon>
        <taxon>Candidatus Accumulibacter</taxon>
    </lineage>
</organism>
<keyword evidence="6 8" id="KW-0051">Antiviral defense</keyword>
<comment type="function">
    <text evidence="8">CRISPR (clustered regularly interspaced short palindromic repeat), is an adaptive immune system that provides protection against mobile genetic elements (viruses, transposable elements and conjugative plasmids). CRISPR clusters contain spacers, sequences complementary to antecedent mobile elements, and target invading nucleic acids. CRISPR clusters are transcribed and processed into CRISPR RNA (crRNA). Acts as a dsDNA endonuclease. Involved in the integration of spacer DNA into the CRISPR cassette.</text>
</comment>
<keyword evidence="1 8" id="KW-0540">Nuclease</keyword>
<keyword evidence="5 8" id="KW-0460">Magnesium</keyword>
<dbReference type="InterPro" id="IPR002729">
    <property type="entry name" value="CRISPR-assoc_Cas1"/>
</dbReference>
<keyword evidence="7 8" id="KW-0238">DNA-binding</keyword>
<evidence type="ECO:0000256" key="6">
    <source>
        <dbReference type="ARBA" id="ARBA00023118"/>
    </source>
</evidence>
<dbReference type="Gene3D" id="3.100.10.20">
    <property type="entry name" value="CRISPR-associated endonuclease Cas1, N-terminal domain"/>
    <property type="match status" value="1"/>
</dbReference>
<keyword evidence="2 8" id="KW-0479">Metal-binding</keyword>
<evidence type="ECO:0000256" key="3">
    <source>
        <dbReference type="ARBA" id="ARBA00022759"/>
    </source>
</evidence>
<reference evidence="9 10" key="1">
    <citation type="submission" date="2014-02" db="EMBL/GenBank/DDBJ databases">
        <title>Expanding our view of genomic diversity in Candidatus Accumulibacter clades.</title>
        <authorList>
            <person name="Skennerton C.T."/>
            <person name="Barr J.J."/>
            <person name="Slater F.R."/>
            <person name="Bond P.L."/>
            <person name="Tyson G.W."/>
        </authorList>
    </citation>
    <scope>NUCLEOTIDE SEQUENCE [LARGE SCALE GENOMIC DNA]</scope>
    <source>
        <strain evidence="10">BA-91</strain>
    </source>
</reference>
<feature type="binding site" evidence="8">
    <location>
        <position position="234"/>
    </location>
    <ligand>
        <name>Mn(2+)</name>
        <dbReference type="ChEBI" id="CHEBI:29035"/>
    </ligand>
</feature>
<evidence type="ECO:0000256" key="2">
    <source>
        <dbReference type="ARBA" id="ARBA00022723"/>
    </source>
</evidence>
<dbReference type="GO" id="GO:0003677">
    <property type="term" value="F:DNA binding"/>
    <property type="evidence" value="ECO:0007669"/>
    <property type="project" value="UniProtKB-KW"/>
</dbReference>
<evidence type="ECO:0000256" key="8">
    <source>
        <dbReference type="HAMAP-Rule" id="MF_01470"/>
    </source>
</evidence>
<sequence length="301" mass="33200">MAASSLFSGRLGLAEARIPHADRHGLIWLSRGRLFVEDGTLHFVCAESDELAAGDYAIPYQNVSLILLGPGSTVSHDALRILARHGTLLAAVGEGGTKFYTAPPMGQGHSDIARAQARLWADEGERLSVARRMYAFRFGKILPHRDITVLRGIEGARMKESYKLAADRFRIPWEGRHYDRSNPNAADIPNQALNHAATFVECAAEVAIAAVGALPPLGFIHEDSSNSFTLDIADLFRSEVTIPLAFKVARKAIDAPELILERALRREAAMEFRRAKLISQMIERIKELVHVDDRGGDTKRE</sequence>
<dbReference type="GO" id="GO:0016787">
    <property type="term" value="F:hydrolase activity"/>
    <property type="evidence" value="ECO:0007669"/>
    <property type="project" value="UniProtKB-KW"/>
</dbReference>
<dbReference type="AlphaFoldDB" id="A0A080LZ63"/>
<keyword evidence="8" id="KW-0464">Manganese</keyword>
<dbReference type="HAMAP" id="MF_01470">
    <property type="entry name" value="Cas1"/>
    <property type="match status" value="1"/>
</dbReference>
<dbReference type="InterPro" id="IPR042206">
    <property type="entry name" value="CRISPR-assoc_Cas1_C"/>
</dbReference>
<keyword evidence="3 8" id="KW-0255">Endonuclease</keyword>
<dbReference type="GO" id="GO:0004520">
    <property type="term" value="F:DNA endonuclease activity"/>
    <property type="evidence" value="ECO:0007669"/>
    <property type="project" value="InterPro"/>
</dbReference>
<protein>
    <recommendedName>
        <fullName evidence="8">CRISPR-associated endonuclease Cas1</fullName>
        <ecNumber evidence="8">3.1.-.-</ecNumber>
    </recommendedName>
</protein>
<dbReference type="GO" id="GO:0046872">
    <property type="term" value="F:metal ion binding"/>
    <property type="evidence" value="ECO:0007669"/>
    <property type="project" value="UniProtKB-UniRule"/>
</dbReference>
<dbReference type="InterPro" id="IPR019851">
    <property type="entry name" value="CRISPR-assoc_Cas1_ECOLI"/>
</dbReference>
<name>A0A080LZ63_9PROT</name>
<keyword evidence="4 8" id="KW-0378">Hydrolase</keyword>
<feature type="binding site" evidence="8">
    <location>
        <position position="154"/>
    </location>
    <ligand>
        <name>Mn(2+)</name>
        <dbReference type="ChEBI" id="CHEBI:29035"/>
    </ligand>
</feature>
<dbReference type="Pfam" id="PF01867">
    <property type="entry name" value="Cas_Cas1"/>
    <property type="match status" value="2"/>
</dbReference>
<dbReference type="Gene3D" id="1.20.120.920">
    <property type="entry name" value="CRISPR-associated endonuclease Cas1, C-terminal domain"/>
    <property type="match status" value="1"/>
</dbReference>
<dbReference type="PANTHER" id="PTHR34353:SF3">
    <property type="entry name" value="CRISPR-ASSOCIATED ENDONUCLEASE CAS1"/>
    <property type="match status" value="1"/>
</dbReference>
<comment type="caution">
    <text evidence="9">The sequence shown here is derived from an EMBL/GenBank/DDBJ whole genome shotgun (WGS) entry which is preliminary data.</text>
</comment>
<evidence type="ECO:0000313" key="10">
    <source>
        <dbReference type="Proteomes" id="UP000020077"/>
    </source>
</evidence>
<comment type="similarity">
    <text evidence="8">Belongs to the CRISPR-associated endonuclease Cas1 family.</text>
</comment>
<dbReference type="NCBIfam" id="TIGR03638">
    <property type="entry name" value="cas1_ECOLI"/>
    <property type="match status" value="1"/>
</dbReference>
<dbReference type="GO" id="GO:0043571">
    <property type="term" value="P:maintenance of CRISPR repeat elements"/>
    <property type="evidence" value="ECO:0007669"/>
    <property type="project" value="UniProtKB-UniRule"/>
</dbReference>
<evidence type="ECO:0000256" key="4">
    <source>
        <dbReference type="ARBA" id="ARBA00022801"/>
    </source>
</evidence>
<dbReference type="InterPro" id="IPR042211">
    <property type="entry name" value="CRISPR-assoc_Cas1_N"/>
</dbReference>
<comment type="subunit">
    <text evidence="8">Homodimer, forms a heterotetramer with a Cas2 homodimer.</text>
</comment>
<dbReference type="Proteomes" id="UP000020077">
    <property type="component" value="Unassembled WGS sequence"/>
</dbReference>
<comment type="cofactor">
    <cofactor evidence="8">
        <name>Mg(2+)</name>
        <dbReference type="ChEBI" id="CHEBI:18420"/>
    </cofactor>
    <cofactor evidence="8">
        <name>Mn(2+)</name>
        <dbReference type="ChEBI" id="CHEBI:29035"/>
    </cofactor>
</comment>
<dbReference type="EMBL" id="JDVG02000112">
    <property type="protein sequence ID" value="KFB74061.1"/>
    <property type="molecule type" value="Genomic_DNA"/>
</dbReference>
<gene>
    <name evidence="9" type="primary">ygbT_2</name>
    <name evidence="8" type="synonym">cas1</name>
    <name evidence="9" type="ORF">AW09_000653</name>
</gene>
<dbReference type="PANTHER" id="PTHR34353">
    <property type="entry name" value="CRISPR-ASSOCIATED ENDONUCLEASE CAS1 1"/>
    <property type="match status" value="1"/>
</dbReference>
<dbReference type="GO" id="GO:0051607">
    <property type="term" value="P:defense response to virus"/>
    <property type="evidence" value="ECO:0007669"/>
    <property type="project" value="UniProtKB-UniRule"/>
</dbReference>
<evidence type="ECO:0000256" key="1">
    <source>
        <dbReference type="ARBA" id="ARBA00022722"/>
    </source>
</evidence>
<accession>A0A080LZ63</accession>